<dbReference type="eggNOG" id="arCOG01314">
    <property type="taxonomic scope" value="Archaea"/>
</dbReference>
<dbReference type="OrthoDB" id="372296at2157"/>
<protein>
    <submittedName>
        <fullName evidence="6">DUF4350 domain-containing protein</fullName>
    </submittedName>
</protein>
<dbReference type="AlphaFoldDB" id="I3R6Q5"/>
<reference evidence="3 7" key="2">
    <citation type="journal article" date="2012" name="J. Bacteriol.">
        <title>Complete genome sequence of the metabolically versatile halophilic archaeon Haloferax mediterranei, a poly(3-hydroxybutyrate-co-3-hydroxyvalerate) producer.</title>
        <authorList>
            <person name="Han J."/>
            <person name="Zhang F."/>
            <person name="Hou J."/>
            <person name="Liu X."/>
            <person name="Li M."/>
            <person name="Liu H."/>
            <person name="Cai L."/>
            <person name="Zhang B."/>
            <person name="Chen Y."/>
            <person name="Zhou J."/>
            <person name="Hu S."/>
            <person name="Xiang H."/>
        </authorList>
    </citation>
    <scope>NUCLEOTIDE SEQUENCE [LARGE SCALE GENOMIC DNA]</scope>
    <source>
        <strain evidence="7">ATCC 33500 / DSM 1411 / JCM 8866 / NBRC 14739 / NCIMB 2177 / R-4</strain>
        <strain evidence="3">CGMCC 1.2087</strain>
    </source>
</reference>
<evidence type="ECO:0000313" key="9">
    <source>
        <dbReference type="Proteomes" id="UP000027075"/>
    </source>
</evidence>
<keyword evidence="8" id="KW-1185">Reference proteome</keyword>
<evidence type="ECO:0000313" key="4">
    <source>
        <dbReference type="EMBL" id="AHZ23294.1"/>
    </source>
</evidence>
<feature type="domain" description="DUF4350" evidence="2">
    <location>
        <begin position="40"/>
        <end position="247"/>
    </location>
</feature>
<evidence type="ECO:0000259" key="2">
    <source>
        <dbReference type="Pfam" id="PF14258"/>
    </source>
</evidence>
<dbReference type="EMBL" id="CP039139">
    <property type="protein sequence ID" value="QCQ73851.1"/>
    <property type="molecule type" value="Genomic_DNA"/>
</dbReference>
<dbReference type="STRING" id="523841.HFX_2226"/>
<dbReference type="EMBL" id="CP007551">
    <property type="protein sequence ID" value="AHZ23294.1"/>
    <property type="molecule type" value="Genomic_DNA"/>
</dbReference>
<keyword evidence="1" id="KW-1133">Transmembrane helix</keyword>
<dbReference type="Proteomes" id="UP000299011">
    <property type="component" value="Chromosome"/>
</dbReference>
<gene>
    <name evidence="3" type="ordered locus">HFX_2226</name>
    <name evidence="4" type="ORF">BM92_11875</name>
    <name evidence="5" type="ORF">C439_12934</name>
    <name evidence="6" type="ORF">E6P09_00560</name>
</gene>
<name>I3R6Q5_HALMT</name>
<proteinExistence type="predicted"/>
<evidence type="ECO:0000256" key="1">
    <source>
        <dbReference type="SAM" id="Phobius"/>
    </source>
</evidence>
<keyword evidence="1" id="KW-0812">Transmembrane</keyword>
<keyword evidence="1" id="KW-0472">Membrane</keyword>
<reference evidence="3" key="5">
    <citation type="submission" date="2014-05" db="EMBL/GenBank/DDBJ databases">
        <authorList>
            <person name="Wang L."/>
            <person name="Yang H."/>
            <person name="Xiang H."/>
        </authorList>
    </citation>
    <scope>NUCLEOTIDE SEQUENCE</scope>
    <source>
        <strain evidence="3">CGMCC 1.2087</strain>
    </source>
</reference>
<reference evidence="6 10" key="6">
    <citation type="submission" date="2019-04" db="EMBL/GenBank/DDBJ databases">
        <title>Methylomes of two halophilic Archaea, Haloarcula marismortui and Haloferax mediterranei.</title>
        <authorList>
            <person name="DasSarma S."/>
            <person name="DasSarma P."/>
            <person name="DasSarma S."/>
            <person name="Fomenkov A."/>
            <person name="Vincze T."/>
            <person name="Anton B.P."/>
            <person name="Roberts R.J."/>
        </authorList>
    </citation>
    <scope>NUCLEOTIDE SEQUENCE [LARGE SCALE GENOMIC DNA]</scope>
    <source>
        <strain evidence="6">ATCC 33500</strain>
        <strain evidence="10">ATCC 33500 / DSM 1411 / JCM 8866 / NBRC 14739 / NCIMB 2177 / R-4</strain>
    </source>
</reference>
<evidence type="ECO:0000313" key="3">
    <source>
        <dbReference type="EMBL" id="AFK19915.1"/>
    </source>
</evidence>
<organism evidence="3 7">
    <name type="scientific">Haloferax mediterranei (strain ATCC 33500 / DSM 1411 / JCM 8866 / NBRC 14739 / NCIMB 2177 / R-4)</name>
    <name type="common">Halobacterium mediterranei</name>
    <dbReference type="NCBI Taxonomy" id="523841"/>
    <lineage>
        <taxon>Archaea</taxon>
        <taxon>Methanobacteriati</taxon>
        <taxon>Methanobacteriota</taxon>
        <taxon>Stenosarchaea group</taxon>
        <taxon>Halobacteria</taxon>
        <taxon>Halobacteriales</taxon>
        <taxon>Haloferacaceae</taxon>
        <taxon>Haloferax</taxon>
    </lineage>
</organism>
<reference evidence="4 9" key="4">
    <citation type="submission" date="2014-04" db="EMBL/GenBank/DDBJ databases">
        <title>Transcriptional profiles of Haloferax mediterranei on the basis of nitrogen availability.</title>
        <authorList>
            <person name="Bautista V."/>
        </authorList>
    </citation>
    <scope>NUCLEOTIDE SEQUENCE [LARGE SCALE GENOMIC DNA]</scope>
    <source>
        <strain evidence="4">ATCC 33500</strain>
        <strain evidence="9">ATCC 33500 / DSM 1411 / JCM 8866 / NBRC 14739 / NCIMB 2177 / R-4</strain>
    </source>
</reference>
<accession>I3R6Q5</accession>
<dbReference type="Pfam" id="PF14258">
    <property type="entry name" value="DUF4350"/>
    <property type="match status" value="1"/>
</dbReference>
<reference evidence="5 8" key="3">
    <citation type="journal article" date="2014" name="PLoS Genet.">
        <title>Phylogenetically driven sequencing of extremely halophilic archaea reveals strategies for static and dynamic osmo-response.</title>
        <authorList>
            <person name="Becker E.A."/>
            <person name="Seitzer P.M."/>
            <person name="Tritt A."/>
            <person name="Larsen D."/>
            <person name="Krusor M."/>
            <person name="Yao A.I."/>
            <person name="Wu D."/>
            <person name="Madern D."/>
            <person name="Eisen J.A."/>
            <person name="Darling A.E."/>
            <person name="Facciotti M.T."/>
        </authorList>
    </citation>
    <scope>NUCLEOTIDE SEQUENCE [LARGE SCALE GENOMIC DNA]</scope>
    <source>
        <strain evidence="5">ATCC 33500</strain>
        <strain evidence="8">ATCC 33500 / DSM 1411 / JCM 8866 / NBRC 14739 / NCIMB 2177 / R-4</strain>
    </source>
</reference>
<dbReference type="Proteomes" id="UP000011603">
    <property type="component" value="Unassembled WGS sequence"/>
</dbReference>
<feature type="transmembrane region" description="Helical" evidence="1">
    <location>
        <begin position="277"/>
        <end position="294"/>
    </location>
</feature>
<dbReference type="RefSeq" id="WP_004059636.1">
    <property type="nucleotide sequence ID" value="NC_017941.2"/>
</dbReference>
<dbReference type="PATRIC" id="fig|523841.21.peg.2608"/>
<sequence length="302" mass="32267">MRIGSREVGYPHLLAAGLLLTMLIGVGIGASTSSSTYGAFNPAWDGGSGVRDVAADSPAETTIAYNTTDYGEAKASQSVAFVISPETGYTDAESARIESFVRDGGTLVVADDFRPHGNALLTRLGASARINRTPLRDDRHQFKSGALPIATQTTSDSLTSNVDQLTLNHPATVAANESTVLVRSSNFSYRDTDGDEELDESESLQSYPVVTTERLGAGEVVVVSDPSIFINSMLEQPDNRAFTASLVGSHETVFLDFSHTKERPPLQIALRTLRDSASLQLLFGVVVVGALALISRRGRFEL</sequence>
<reference evidence="3" key="1">
    <citation type="journal article" date="2012" name="Appl. Environ. Microbiol.">
        <title>Identification of the haloarchaeal phasin (PhaP) that functions in polyhydroxyalkanoate accumulation and granule formation in Haloferax mediterranei.</title>
        <authorList>
            <person name="Cai S."/>
            <person name="Cai L."/>
            <person name="Liu H."/>
            <person name="Liu X."/>
            <person name="Han J."/>
            <person name="Zhou J."/>
            <person name="Xiang H."/>
        </authorList>
    </citation>
    <scope>NUCLEOTIDE SEQUENCE</scope>
    <source>
        <strain evidence="3">CGMCC 1.2087</strain>
    </source>
</reference>
<evidence type="ECO:0000313" key="8">
    <source>
        <dbReference type="Proteomes" id="UP000011603"/>
    </source>
</evidence>
<dbReference type="PaxDb" id="523841-HFX_2226"/>
<dbReference type="GeneID" id="40154863"/>
<evidence type="ECO:0000313" key="7">
    <source>
        <dbReference type="Proteomes" id="UP000006469"/>
    </source>
</evidence>
<dbReference type="HOGENOM" id="CLU_060688_0_0_2"/>
<evidence type="ECO:0000313" key="5">
    <source>
        <dbReference type="EMBL" id="ELZ99459.1"/>
    </source>
</evidence>
<dbReference type="InterPro" id="IPR025646">
    <property type="entry name" value="DUF4350"/>
</dbReference>
<dbReference type="Proteomes" id="UP000027075">
    <property type="component" value="Chromosome"/>
</dbReference>
<evidence type="ECO:0000313" key="10">
    <source>
        <dbReference type="Proteomes" id="UP000299011"/>
    </source>
</evidence>
<dbReference type="KEGG" id="hme:HFX_2226"/>
<dbReference type="EMBL" id="CP001868">
    <property type="protein sequence ID" value="AFK19915.1"/>
    <property type="molecule type" value="Genomic_DNA"/>
</dbReference>
<evidence type="ECO:0000313" key="6">
    <source>
        <dbReference type="EMBL" id="QCQ73851.1"/>
    </source>
</evidence>
<dbReference type="Proteomes" id="UP000006469">
    <property type="component" value="Chromosome"/>
</dbReference>
<dbReference type="EMBL" id="AOLO01000011">
    <property type="protein sequence ID" value="ELZ99459.1"/>
    <property type="molecule type" value="Genomic_DNA"/>
</dbReference>